<evidence type="ECO:0000256" key="3">
    <source>
        <dbReference type="ARBA" id="ARBA00022970"/>
    </source>
</evidence>
<keyword evidence="5 7" id="KW-0472">Membrane</keyword>
<feature type="transmembrane region" description="Helical" evidence="7">
    <location>
        <begin position="408"/>
        <end position="429"/>
    </location>
</feature>
<feature type="domain" description="Amino acid transporter transmembrane" evidence="8">
    <location>
        <begin position="33"/>
        <end position="431"/>
    </location>
</feature>
<evidence type="ECO:0000256" key="1">
    <source>
        <dbReference type="ARBA" id="ARBA00004141"/>
    </source>
</evidence>
<feature type="transmembrane region" description="Helical" evidence="7">
    <location>
        <begin position="376"/>
        <end position="396"/>
    </location>
</feature>
<dbReference type="Pfam" id="PF01490">
    <property type="entry name" value="Aa_trans"/>
    <property type="match status" value="1"/>
</dbReference>
<accession>A0A0D6R8Q6</accession>
<proteinExistence type="predicted"/>
<keyword evidence="2 7" id="KW-0812">Transmembrane</keyword>
<evidence type="ECO:0000259" key="8">
    <source>
        <dbReference type="Pfam" id="PF01490"/>
    </source>
</evidence>
<evidence type="ECO:0000256" key="6">
    <source>
        <dbReference type="SAM" id="MobiDB-lite"/>
    </source>
</evidence>
<dbReference type="AlphaFoldDB" id="A0A0D6R8Q6"/>
<feature type="transmembrane region" description="Helical" evidence="7">
    <location>
        <begin position="197"/>
        <end position="220"/>
    </location>
</feature>
<feature type="transmembrane region" description="Helical" evidence="7">
    <location>
        <begin position="38"/>
        <end position="57"/>
    </location>
</feature>
<evidence type="ECO:0000256" key="2">
    <source>
        <dbReference type="ARBA" id="ARBA00022692"/>
    </source>
</evidence>
<keyword evidence="3" id="KW-0029">Amino-acid transport</keyword>
<comment type="subcellular location">
    <subcellularLocation>
        <location evidence="1">Membrane</location>
        <topology evidence="1">Multi-pass membrane protein</topology>
    </subcellularLocation>
</comment>
<dbReference type="InterPro" id="IPR013057">
    <property type="entry name" value="AA_transpt_TM"/>
</dbReference>
<evidence type="ECO:0000256" key="7">
    <source>
        <dbReference type="SAM" id="Phobius"/>
    </source>
</evidence>
<organism evidence="9">
    <name type="scientific">Araucaria cunninghamii</name>
    <name type="common">Hoop pine</name>
    <name type="synonym">Moreton Bay pine</name>
    <dbReference type="NCBI Taxonomy" id="56994"/>
    <lineage>
        <taxon>Eukaryota</taxon>
        <taxon>Viridiplantae</taxon>
        <taxon>Streptophyta</taxon>
        <taxon>Embryophyta</taxon>
        <taxon>Tracheophyta</taxon>
        <taxon>Spermatophyta</taxon>
        <taxon>Pinopsida</taxon>
        <taxon>Pinidae</taxon>
        <taxon>Conifers II</taxon>
        <taxon>Araucariales</taxon>
        <taxon>Araucariaceae</taxon>
        <taxon>Araucaria</taxon>
    </lineage>
</organism>
<evidence type="ECO:0000256" key="4">
    <source>
        <dbReference type="ARBA" id="ARBA00022989"/>
    </source>
</evidence>
<dbReference type="GO" id="GO:0005774">
    <property type="term" value="C:vacuolar membrane"/>
    <property type="evidence" value="ECO:0007669"/>
    <property type="project" value="TreeGrafter"/>
</dbReference>
<dbReference type="PANTHER" id="PTHR22950">
    <property type="entry name" value="AMINO ACID TRANSPORTER"/>
    <property type="match status" value="1"/>
</dbReference>
<feature type="transmembrane region" description="Helical" evidence="7">
    <location>
        <begin position="164"/>
        <end position="185"/>
    </location>
</feature>
<reference evidence="9" key="1">
    <citation type="submission" date="2015-03" db="EMBL/GenBank/DDBJ databases">
        <title>A transcriptome of Araucaria cunninghamii, an australian fine timber species.</title>
        <authorList>
            <person name="Jing Yi C.J.Y."/>
            <person name="Yin San L.Y.S."/>
            <person name="Abdul Karim S.S."/>
            <person name="Wan Azmi N.N."/>
            <person name="Hercus R.R."/>
            <person name="Croft L.L."/>
        </authorList>
    </citation>
    <scope>NUCLEOTIDE SEQUENCE</scope>
    <source>
        <strain evidence="9">MI0301</strain>
        <tissue evidence="9">Leaf</tissue>
    </source>
</reference>
<name>A0A0D6R8Q6_ARACU</name>
<feature type="transmembrane region" description="Helical" evidence="7">
    <location>
        <begin position="318"/>
        <end position="339"/>
    </location>
</feature>
<feature type="transmembrane region" description="Helical" evidence="7">
    <location>
        <begin position="63"/>
        <end position="85"/>
    </location>
</feature>
<feature type="compositionally biased region" description="Low complexity" evidence="6">
    <location>
        <begin position="19"/>
        <end position="30"/>
    </location>
</feature>
<keyword evidence="3" id="KW-0813">Transport</keyword>
<sequence length="439" mass="47340">MVFERGASSSRNDAHQEDSPLLPQYSQSGPLSSPSKSLGNVLIAIVGAGVLGLPYTFMKTGWLAGIIMLGTVAGLTYYCMMLLIWTKRKLEKEGYVKIGSFGDVAFTVSGKAGKATVDAMIVLSQAGFCVGYLIFIGNSLSSILSNPEPMLNRNYLLFPTTNRLFLGEYKILGIAAKTLFIWACFPFQVGLNAIRTLTHLAPLSIFADAVDIAAMVVVMAEDIVIYLNNSPHLRAFTSFGVIPYGIGVAIYAFEGIGMVVPLEVVADKKHRFGGILGLAILLITLTYGCFGALGYLAYGDATRDIITLNLGKSLVTDLVQVALAINLFFTFPLMMNPVHEVVESWFHGGQYSFLLRSLSVFLTTLVALLVPNFADFLSLVGSSVCCALGFVLPAAFHMVACRKDCHKLQLIADVLIIFFGAVFAILGTISSVKSIFSPE</sequence>
<feature type="transmembrane region" description="Helical" evidence="7">
    <location>
        <begin position="121"/>
        <end position="144"/>
    </location>
</feature>
<dbReference type="EMBL" id="GCKF01019261">
    <property type="protein sequence ID" value="JAG98728.1"/>
    <property type="molecule type" value="Transcribed_RNA"/>
</dbReference>
<dbReference type="GO" id="GO:0015179">
    <property type="term" value="F:L-amino acid transmembrane transporter activity"/>
    <property type="evidence" value="ECO:0007669"/>
    <property type="project" value="TreeGrafter"/>
</dbReference>
<protein>
    <recommendedName>
        <fullName evidence="8">Amino acid transporter transmembrane domain-containing protein</fullName>
    </recommendedName>
</protein>
<keyword evidence="4 7" id="KW-1133">Transmembrane helix</keyword>
<evidence type="ECO:0000313" key="9">
    <source>
        <dbReference type="EMBL" id="JAG98728.1"/>
    </source>
</evidence>
<feature type="transmembrane region" description="Helical" evidence="7">
    <location>
        <begin position="272"/>
        <end position="298"/>
    </location>
</feature>
<dbReference type="PANTHER" id="PTHR22950:SF674">
    <property type="entry name" value="AMINO ACID TRANSPORTER AVT3A"/>
    <property type="match status" value="1"/>
</dbReference>
<feature type="region of interest" description="Disordered" evidence="6">
    <location>
        <begin position="1"/>
        <end position="30"/>
    </location>
</feature>
<feature type="transmembrane region" description="Helical" evidence="7">
    <location>
        <begin position="351"/>
        <end position="370"/>
    </location>
</feature>
<feature type="transmembrane region" description="Helical" evidence="7">
    <location>
        <begin position="240"/>
        <end position="260"/>
    </location>
</feature>
<evidence type="ECO:0000256" key="5">
    <source>
        <dbReference type="ARBA" id="ARBA00023136"/>
    </source>
</evidence>